<keyword evidence="3" id="KW-0551">Lipid droplet</keyword>
<dbReference type="Pfam" id="PF10230">
    <property type="entry name" value="LIDHydrolase"/>
    <property type="match status" value="1"/>
</dbReference>
<dbReference type="Gene3D" id="3.40.50.1820">
    <property type="entry name" value="alpha/beta hydrolase"/>
    <property type="match status" value="1"/>
</dbReference>
<dbReference type="InterPro" id="IPR029058">
    <property type="entry name" value="AB_hydrolase_fold"/>
</dbReference>
<gene>
    <name evidence="5" type="ORF">BN1211_3797</name>
</gene>
<dbReference type="PANTHER" id="PTHR13390:SF0">
    <property type="entry name" value="LIPID DROPLET-ASSOCIATED HYDROLASE"/>
    <property type="match status" value="1"/>
</dbReference>
<name>A0A0H5C559_CYBJN</name>
<evidence type="ECO:0008006" key="7">
    <source>
        <dbReference type="Google" id="ProtNLM"/>
    </source>
</evidence>
<dbReference type="GO" id="GO:0005811">
    <property type="term" value="C:lipid droplet"/>
    <property type="evidence" value="ECO:0007669"/>
    <property type="project" value="UniProtKB-SubCell"/>
</dbReference>
<proteinExistence type="inferred from homology"/>
<evidence type="ECO:0000256" key="2">
    <source>
        <dbReference type="ARBA" id="ARBA00008300"/>
    </source>
</evidence>
<keyword evidence="4" id="KW-0378">Hydrolase</keyword>
<comment type="similarity">
    <text evidence="2">Belongs to the AB hydrolase superfamily. LDAH family.</text>
</comment>
<dbReference type="EMBL" id="CDQK01000004">
    <property type="protein sequence ID" value="CEP23260.1"/>
    <property type="molecule type" value="Genomic_DNA"/>
</dbReference>
<reference evidence="6" key="1">
    <citation type="journal article" date="2015" name="J. Biotechnol.">
        <title>The structure of the Cyberlindnera jadinii genome and its relation to Candida utilis analyzed by the occurrence of single nucleotide polymorphisms.</title>
        <authorList>
            <person name="Rupp O."/>
            <person name="Brinkrolf K."/>
            <person name="Buerth C."/>
            <person name="Kunigo M."/>
            <person name="Schneider J."/>
            <person name="Jaenicke S."/>
            <person name="Goesmann A."/>
            <person name="Puehler A."/>
            <person name="Jaeger K.-E."/>
            <person name="Ernst J.F."/>
        </authorList>
    </citation>
    <scope>NUCLEOTIDE SEQUENCE [LARGE SCALE GENOMIC DNA]</scope>
    <source>
        <strain evidence="6">ATCC 18201 / CBS 1600 / BCRC 20928 / JCM 3617 / NBRC 0987 / NRRL Y-1542</strain>
    </source>
</reference>
<sequence length="303" mass="34152">MSLKQVVSTVKGRDVAATVLHFTPGLNSNSKSPLLVFLPGNPGFINYYTVYLQAIHSRFPELEILGISHCGFSSLDGPVDEVFTLDDQIEHKVSLLEKYTGRPVFIMGHSVGCYILQRCVERLPQLDWRFHGLLMPTIVEINQSAKGSKLSPVVSNLTSFAHGVGYLGYLTQYIPTRWMTSLLHTVLKDGNEDSIQCTNLLVTSPGFIRQALGLATEEMGTIRDLWGYQSQWFVQTSGDIWCVFTEGDHWIKDSTRDRLVQMFTETEGIDVDVLMTEEYTHSFCVSKSMEFARVTIEKLELLL</sequence>
<evidence type="ECO:0000256" key="3">
    <source>
        <dbReference type="ARBA" id="ARBA00022677"/>
    </source>
</evidence>
<dbReference type="AlphaFoldDB" id="A0A0H5C559"/>
<evidence type="ECO:0000256" key="1">
    <source>
        <dbReference type="ARBA" id="ARBA00004502"/>
    </source>
</evidence>
<dbReference type="PANTHER" id="PTHR13390">
    <property type="entry name" value="LIPASE"/>
    <property type="match status" value="1"/>
</dbReference>
<dbReference type="SUPFAM" id="SSF53474">
    <property type="entry name" value="alpha/beta-Hydrolases"/>
    <property type="match status" value="1"/>
</dbReference>
<evidence type="ECO:0000256" key="4">
    <source>
        <dbReference type="ARBA" id="ARBA00022801"/>
    </source>
</evidence>
<comment type="subcellular location">
    <subcellularLocation>
        <location evidence="1">Lipid droplet</location>
    </subcellularLocation>
</comment>
<dbReference type="GO" id="GO:0016298">
    <property type="term" value="F:lipase activity"/>
    <property type="evidence" value="ECO:0007669"/>
    <property type="project" value="InterPro"/>
</dbReference>
<evidence type="ECO:0000313" key="5">
    <source>
        <dbReference type="EMBL" id="CEP23260.1"/>
    </source>
</evidence>
<evidence type="ECO:0000313" key="6">
    <source>
        <dbReference type="Proteomes" id="UP000038830"/>
    </source>
</evidence>
<dbReference type="InterPro" id="IPR019363">
    <property type="entry name" value="LDAH"/>
</dbReference>
<organism evidence="5 6">
    <name type="scientific">Cyberlindnera jadinii (strain ATCC 18201 / CBS 1600 / BCRC 20928 / JCM 3617 / NBRC 0987 / NRRL Y-1542)</name>
    <name type="common">Torula yeast</name>
    <name type="synonym">Candida utilis</name>
    <dbReference type="NCBI Taxonomy" id="983966"/>
    <lineage>
        <taxon>Eukaryota</taxon>
        <taxon>Fungi</taxon>
        <taxon>Dikarya</taxon>
        <taxon>Ascomycota</taxon>
        <taxon>Saccharomycotina</taxon>
        <taxon>Saccharomycetes</taxon>
        <taxon>Phaffomycetales</taxon>
        <taxon>Phaffomycetaceae</taxon>
        <taxon>Cyberlindnera</taxon>
    </lineage>
</organism>
<accession>A0A0H5C559</accession>
<protein>
    <recommendedName>
        <fullName evidence="7">Alpha/beta-hydrolase</fullName>
    </recommendedName>
</protein>
<dbReference type="Proteomes" id="UP000038830">
    <property type="component" value="Unassembled WGS sequence"/>
</dbReference>
<dbReference type="GO" id="GO:0019915">
    <property type="term" value="P:lipid storage"/>
    <property type="evidence" value="ECO:0007669"/>
    <property type="project" value="InterPro"/>
</dbReference>